<evidence type="ECO:0000256" key="1">
    <source>
        <dbReference type="ARBA" id="ARBA00005254"/>
    </source>
</evidence>
<gene>
    <name evidence="3" type="ORF">M2A_1101</name>
</gene>
<comment type="caution">
    <text evidence="3">The sequence shown here is derived from an EMBL/GenBank/DDBJ whole genome shotgun (WGS) entry which is preliminary data.</text>
</comment>
<proteinExistence type="inferred from homology"/>
<evidence type="ECO:0000313" key="4">
    <source>
        <dbReference type="Proteomes" id="UP000028702"/>
    </source>
</evidence>
<dbReference type="SUPFAM" id="SSF52096">
    <property type="entry name" value="ClpP/crotonase"/>
    <property type="match status" value="1"/>
</dbReference>
<name>A0A081B984_9HYPH</name>
<protein>
    <submittedName>
        <fullName evidence="3">Enoyl-CoA hydratase/isomerase</fullName>
    </submittedName>
</protein>
<keyword evidence="3" id="KW-0413">Isomerase</keyword>
<dbReference type="InterPro" id="IPR001753">
    <property type="entry name" value="Enoyl-CoA_hydra/iso"/>
</dbReference>
<sequence length="212" mass="22058">MMTGAGRGFCAGADLASGGPRKEGASTGENVAYGMEIAFNPMVREIAGSAKPVIAAVNGVAAGGGVGLALSADIVIAGKSASFVQVFGPQLALIPDMGCTWYLPNLVGRARARGLALLGEKLPAERAAEWGLIWQCVEDDALMEEAMKIAAKLAGGPSNAFGEIKRALDNALTSDLSTQLDYERDTQGMLGDHPNFAEGVTSFLQKRKPNFQ</sequence>
<accession>A0A081B984</accession>
<dbReference type="CDD" id="cd06558">
    <property type="entry name" value="crotonase-like"/>
    <property type="match status" value="1"/>
</dbReference>
<dbReference type="Pfam" id="PF00378">
    <property type="entry name" value="ECH_1"/>
    <property type="match status" value="1"/>
</dbReference>
<dbReference type="InterPro" id="IPR018376">
    <property type="entry name" value="Enoyl-CoA_hyd/isom_CS"/>
</dbReference>
<dbReference type="InterPro" id="IPR014748">
    <property type="entry name" value="Enoyl-CoA_hydra_C"/>
</dbReference>
<dbReference type="InterPro" id="IPR029045">
    <property type="entry name" value="ClpP/crotonase-like_dom_sf"/>
</dbReference>
<comment type="similarity">
    <text evidence="1 2">Belongs to the enoyl-CoA hydratase/isomerase family.</text>
</comment>
<dbReference type="Proteomes" id="UP000028702">
    <property type="component" value="Unassembled WGS sequence"/>
</dbReference>
<dbReference type="PANTHER" id="PTHR43459">
    <property type="entry name" value="ENOYL-COA HYDRATASE"/>
    <property type="match status" value="1"/>
</dbReference>
<dbReference type="GO" id="GO:0016853">
    <property type="term" value="F:isomerase activity"/>
    <property type="evidence" value="ECO:0007669"/>
    <property type="project" value="UniProtKB-KW"/>
</dbReference>
<dbReference type="AlphaFoldDB" id="A0A081B984"/>
<keyword evidence="4" id="KW-1185">Reference proteome</keyword>
<reference evidence="3 4" key="1">
    <citation type="submission" date="2014-07" db="EMBL/GenBank/DDBJ databases">
        <title>Tepidicaulis marinum gen. nov., sp. nov., a novel marine bacterium denitrifying nitrate to nitrous oxide strictly under microaerobic conditions.</title>
        <authorList>
            <person name="Takeuchi M."/>
            <person name="Yamagishi T."/>
            <person name="Kamagata Y."/>
            <person name="Oshima K."/>
            <person name="Hattori M."/>
            <person name="Katayama T."/>
            <person name="Hanada S."/>
            <person name="Tamaki H."/>
            <person name="Marumo K."/>
            <person name="Maeda H."/>
            <person name="Nedachi M."/>
            <person name="Iwasaki W."/>
            <person name="Suwa Y."/>
            <person name="Sakata S."/>
        </authorList>
    </citation>
    <scope>NUCLEOTIDE SEQUENCE [LARGE SCALE GENOMIC DNA]</scope>
    <source>
        <strain evidence="3 4">MA2</strain>
    </source>
</reference>
<evidence type="ECO:0000256" key="2">
    <source>
        <dbReference type="RuleBase" id="RU003707"/>
    </source>
</evidence>
<dbReference type="Gene3D" id="3.90.226.10">
    <property type="entry name" value="2-enoyl-CoA Hydratase, Chain A, domain 1"/>
    <property type="match status" value="1"/>
</dbReference>
<dbReference type="EMBL" id="BBIO01000004">
    <property type="protein sequence ID" value="GAK44602.1"/>
    <property type="molecule type" value="Genomic_DNA"/>
</dbReference>
<dbReference type="PROSITE" id="PS00166">
    <property type="entry name" value="ENOYL_COA_HYDRATASE"/>
    <property type="match status" value="1"/>
</dbReference>
<evidence type="ECO:0000313" key="3">
    <source>
        <dbReference type="EMBL" id="GAK44602.1"/>
    </source>
</evidence>
<organism evidence="3 4">
    <name type="scientific">Tepidicaulis marinus</name>
    <dbReference type="NCBI Taxonomy" id="1333998"/>
    <lineage>
        <taxon>Bacteria</taxon>
        <taxon>Pseudomonadati</taxon>
        <taxon>Pseudomonadota</taxon>
        <taxon>Alphaproteobacteria</taxon>
        <taxon>Hyphomicrobiales</taxon>
        <taxon>Parvibaculaceae</taxon>
        <taxon>Tepidicaulis</taxon>
    </lineage>
</organism>
<dbReference type="STRING" id="1333998.M2A_1101"/>
<dbReference type="PANTHER" id="PTHR43459:SF1">
    <property type="entry name" value="EG:BACN32G11.4 PROTEIN"/>
    <property type="match status" value="1"/>
</dbReference>
<dbReference type="Gene3D" id="1.10.12.10">
    <property type="entry name" value="Lyase 2-enoyl-coa Hydratase, Chain A, domain 2"/>
    <property type="match status" value="1"/>
</dbReference>
<dbReference type="eggNOG" id="COG1024">
    <property type="taxonomic scope" value="Bacteria"/>
</dbReference>